<dbReference type="Gene3D" id="3.40.50.1240">
    <property type="entry name" value="Phosphoglycerate mutase-like"/>
    <property type="match status" value="1"/>
</dbReference>
<accession>A0A1H8QRM4</accession>
<dbReference type="InterPro" id="IPR029033">
    <property type="entry name" value="His_PPase_superfam"/>
</dbReference>
<organism evidence="1 2">
    <name type="scientific">Halogranum amylolyticum</name>
    <dbReference type="NCBI Taxonomy" id="660520"/>
    <lineage>
        <taxon>Archaea</taxon>
        <taxon>Methanobacteriati</taxon>
        <taxon>Methanobacteriota</taxon>
        <taxon>Stenosarchaea group</taxon>
        <taxon>Halobacteria</taxon>
        <taxon>Halobacteriales</taxon>
        <taxon>Haloferacaceae</taxon>
    </lineage>
</organism>
<dbReference type="InterPro" id="IPR013078">
    <property type="entry name" value="His_Pase_superF_clade-1"/>
</dbReference>
<protein>
    <submittedName>
        <fullName evidence="1">Histidine phosphatase superfamily (Branch 1)</fullName>
    </submittedName>
</protein>
<evidence type="ECO:0000313" key="2">
    <source>
        <dbReference type="Proteomes" id="UP000199126"/>
    </source>
</evidence>
<name>A0A1H8QRM4_9EURY</name>
<dbReference type="Pfam" id="PF00300">
    <property type="entry name" value="His_Phos_1"/>
    <property type="match status" value="1"/>
</dbReference>
<evidence type="ECO:0000313" key="1">
    <source>
        <dbReference type="EMBL" id="SEO56667.1"/>
    </source>
</evidence>
<gene>
    <name evidence="1" type="ORF">SAMN04487948_103263</name>
</gene>
<sequence>MCEQFPEYALEVVGHAATGERPRGGESFLDLRDRVLTAWRGLVDGLDTDETVVVVTHGGPTRFVLADLKGLDVVEAILGQEQDNGALTEVRLANAPELVSENETGFL</sequence>
<dbReference type="AlphaFoldDB" id="A0A1H8QRM4"/>
<dbReference type="SUPFAM" id="SSF53254">
    <property type="entry name" value="Phosphoglycerate mutase-like"/>
    <property type="match status" value="1"/>
</dbReference>
<reference evidence="2" key="1">
    <citation type="submission" date="2016-10" db="EMBL/GenBank/DDBJ databases">
        <authorList>
            <person name="Varghese N."/>
            <person name="Submissions S."/>
        </authorList>
    </citation>
    <scope>NUCLEOTIDE SEQUENCE [LARGE SCALE GENOMIC DNA]</scope>
    <source>
        <strain evidence="2">CGMCC 1.10121</strain>
    </source>
</reference>
<dbReference type="EMBL" id="FODV01000003">
    <property type="protein sequence ID" value="SEO56667.1"/>
    <property type="molecule type" value="Genomic_DNA"/>
</dbReference>
<proteinExistence type="predicted"/>
<dbReference type="Proteomes" id="UP000199126">
    <property type="component" value="Unassembled WGS sequence"/>
</dbReference>
<keyword evidence="2" id="KW-1185">Reference proteome</keyword>